<proteinExistence type="predicted"/>
<comment type="caution">
    <text evidence="3">The sequence shown here is derived from an EMBL/GenBank/DDBJ whole genome shotgun (WGS) entry which is preliminary data.</text>
</comment>
<feature type="region of interest" description="Disordered" evidence="2">
    <location>
        <begin position="309"/>
        <end position="328"/>
    </location>
</feature>
<evidence type="ECO:0000313" key="3">
    <source>
        <dbReference type="EMBL" id="MBA1143087.1"/>
    </source>
</evidence>
<feature type="coiled-coil region" evidence="1">
    <location>
        <begin position="90"/>
        <end position="121"/>
    </location>
</feature>
<protein>
    <submittedName>
        <fullName evidence="3">Uncharacterized protein</fullName>
    </submittedName>
</protein>
<evidence type="ECO:0000313" key="4">
    <source>
        <dbReference type="Proteomes" id="UP000558284"/>
    </source>
</evidence>
<organism evidence="3 4">
    <name type="scientific">Mesorhizobium neociceri</name>
    <dbReference type="NCBI Taxonomy" id="1307853"/>
    <lineage>
        <taxon>Bacteria</taxon>
        <taxon>Pseudomonadati</taxon>
        <taxon>Pseudomonadota</taxon>
        <taxon>Alphaproteobacteria</taxon>
        <taxon>Hyphomicrobiales</taxon>
        <taxon>Phyllobacteriaceae</taxon>
        <taxon>Mesorhizobium</taxon>
    </lineage>
</organism>
<evidence type="ECO:0000256" key="2">
    <source>
        <dbReference type="SAM" id="MobiDB-lite"/>
    </source>
</evidence>
<sequence length="354" mass="39564">MKWGESKRDFDTILAVWPSYEPLLGIWQMEELAVGKTGAPKWRDRRVPTPSGGVKLDIFSDVDAAFTAAASTNARYASELRLSSIQEELRRSLQLKASKALQAKERLRSEEIQMLAEARRRKSGTPVPQASNLKLTEKAEPFRQPLAAALAEFPYVTGARVGQLHERIAMGKSYDGTWDVLANGSLHKRGAMLIERSKIASGFDLNPTKHWGEVKAKIRQMLLPRANQLLQLSSVRRLLDEALARGERVLVGNGVVFWYEENGQVGWHVKTTNNGQSEDGTTLWTEGTILSTNHGRLVILPFIKENGEQVKGHTRNAPNDGRAKPRHPSQYVEIPFKMLSGDLMIGLFGELPYE</sequence>
<reference evidence="3 4" key="1">
    <citation type="submission" date="2020-07" db="EMBL/GenBank/DDBJ databases">
        <title>Definition of the novel symbiovar canariense within Mesorhizobium novociceri, a new species of genus Mesorhizobium nodulating Cicer canariense in the Caldera de Taburiente National Park (La Palma, Canary Islands).</title>
        <authorList>
            <person name="Leon-Barrios M."/>
            <person name="Perez-Yepez J."/>
            <person name="Flores-Felix J.D."/>
            <person name="Ramirez-Baena M.H."/>
            <person name="Pulido-Suarez L."/>
            <person name="Igual J.M."/>
            <person name="Velazquez E."/>
            <person name="Peix A."/>
        </authorList>
    </citation>
    <scope>NUCLEOTIDE SEQUENCE [LARGE SCALE GENOMIC DNA]</scope>
    <source>
        <strain evidence="3 4">CCANP35</strain>
    </source>
</reference>
<dbReference type="Proteomes" id="UP000558284">
    <property type="component" value="Unassembled WGS sequence"/>
</dbReference>
<dbReference type="EMBL" id="JACDTY010000012">
    <property type="protein sequence ID" value="MBA1143087.1"/>
    <property type="molecule type" value="Genomic_DNA"/>
</dbReference>
<keyword evidence="4" id="KW-1185">Reference proteome</keyword>
<keyword evidence="1" id="KW-0175">Coiled coil</keyword>
<gene>
    <name evidence="3" type="ORF">H0241_22965</name>
</gene>
<evidence type="ECO:0000256" key="1">
    <source>
        <dbReference type="SAM" id="Coils"/>
    </source>
</evidence>
<dbReference type="RefSeq" id="WP_181060119.1">
    <property type="nucleotide sequence ID" value="NZ_JACDTY010000012.1"/>
</dbReference>
<accession>A0A838BAI7</accession>
<dbReference type="AlphaFoldDB" id="A0A838BAI7"/>
<name>A0A838BAI7_9HYPH</name>